<accession>D2R4S5</accession>
<protein>
    <submittedName>
        <fullName evidence="7">Phospholipid/glycerol acyltransferase</fullName>
    </submittedName>
</protein>
<proteinExistence type="predicted"/>
<evidence type="ECO:0000313" key="7">
    <source>
        <dbReference type="EMBL" id="ADB17141.1"/>
    </source>
</evidence>
<dbReference type="HOGENOM" id="CLU_027938_7_0_0"/>
<comment type="pathway">
    <text evidence="1">Lipid metabolism.</text>
</comment>
<dbReference type="PANTHER" id="PTHR10434:SF11">
    <property type="entry name" value="1-ACYL-SN-GLYCEROL-3-PHOSPHATE ACYLTRANSFERASE"/>
    <property type="match status" value="1"/>
</dbReference>
<keyword evidence="8" id="KW-1185">Reference proteome</keyword>
<dbReference type="STRING" id="530564.Psta_2472"/>
<dbReference type="Pfam" id="PF01553">
    <property type="entry name" value="Acyltransferase"/>
    <property type="match status" value="1"/>
</dbReference>
<dbReference type="GO" id="GO:0003841">
    <property type="term" value="F:1-acylglycerol-3-phosphate O-acyltransferase activity"/>
    <property type="evidence" value="ECO:0007669"/>
    <property type="project" value="TreeGrafter"/>
</dbReference>
<dbReference type="SMART" id="SM00563">
    <property type="entry name" value="PlsC"/>
    <property type="match status" value="1"/>
</dbReference>
<keyword evidence="5" id="KW-0472">Membrane</keyword>
<keyword evidence="2 7" id="KW-0808">Transferase</keyword>
<dbReference type="eggNOG" id="COG0204">
    <property type="taxonomic scope" value="Bacteria"/>
</dbReference>
<dbReference type="AlphaFoldDB" id="D2R4S5"/>
<evidence type="ECO:0000256" key="3">
    <source>
        <dbReference type="ARBA" id="ARBA00023315"/>
    </source>
</evidence>
<feature type="region of interest" description="Disordered" evidence="4">
    <location>
        <begin position="241"/>
        <end position="276"/>
    </location>
</feature>
<dbReference type="GO" id="GO:0006654">
    <property type="term" value="P:phosphatidic acid biosynthetic process"/>
    <property type="evidence" value="ECO:0007669"/>
    <property type="project" value="TreeGrafter"/>
</dbReference>
<feature type="compositionally biased region" description="Basic and acidic residues" evidence="4">
    <location>
        <begin position="259"/>
        <end position="276"/>
    </location>
</feature>
<evidence type="ECO:0000256" key="2">
    <source>
        <dbReference type="ARBA" id="ARBA00022679"/>
    </source>
</evidence>
<keyword evidence="5" id="KW-0812">Transmembrane</keyword>
<evidence type="ECO:0000256" key="5">
    <source>
        <dbReference type="SAM" id="Phobius"/>
    </source>
</evidence>
<name>D2R4S5_PIRSD</name>
<dbReference type="OrthoDB" id="9803035at2"/>
<gene>
    <name evidence="7" type="ordered locus">Psta_2472</name>
</gene>
<dbReference type="SUPFAM" id="SSF69593">
    <property type="entry name" value="Glycerol-3-phosphate (1)-acyltransferase"/>
    <property type="match status" value="1"/>
</dbReference>
<feature type="transmembrane region" description="Helical" evidence="5">
    <location>
        <begin position="6"/>
        <end position="26"/>
    </location>
</feature>
<dbReference type="InterPro" id="IPR002123">
    <property type="entry name" value="Plipid/glycerol_acylTrfase"/>
</dbReference>
<dbReference type="Proteomes" id="UP000001887">
    <property type="component" value="Chromosome"/>
</dbReference>
<dbReference type="CDD" id="cd07989">
    <property type="entry name" value="LPLAT_AGPAT-like"/>
    <property type="match status" value="1"/>
</dbReference>
<dbReference type="KEGG" id="psl:Psta_2472"/>
<evidence type="ECO:0000256" key="4">
    <source>
        <dbReference type="SAM" id="MobiDB-lite"/>
    </source>
</evidence>
<dbReference type="EMBL" id="CP001848">
    <property type="protein sequence ID" value="ADB17141.1"/>
    <property type="molecule type" value="Genomic_DNA"/>
</dbReference>
<evidence type="ECO:0000313" key="8">
    <source>
        <dbReference type="Proteomes" id="UP000001887"/>
    </source>
</evidence>
<keyword evidence="5" id="KW-1133">Transmembrane helix</keyword>
<sequence length="276" mass="30323" precursor="true">MTLTTTQAIGFSLGALALGLLVVMIVNMARSRMNPLQCVLWVLAWLIAKLWWRAQLPGPVPLPENVGAILVVNHRSSVDPFFVQTATGRKVHWMVAREYCESAAFGWFLRAVEVIPVNRGGVDTQSTKAALRLTAAGGLVGMFPEGRINMTDEFMLPVRPGVAMIALKSKVPLLPCYIEGSPYGGTAWSPFLMRARVKVKYGDPIDITEYLGREHEEGVLEELTLRAVKALAELAGKPDFEPKLAGKKWKPTQEELDADVARLKEKQSRDEASGAP</sequence>
<reference evidence="7 8" key="1">
    <citation type="journal article" date="2009" name="Stand. Genomic Sci.">
        <title>Complete genome sequence of Pirellula staleyi type strain (ATCC 27377).</title>
        <authorList>
            <person name="Clum A."/>
            <person name="Tindall B.J."/>
            <person name="Sikorski J."/>
            <person name="Ivanova N."/>
            <person name="Mavrommatis K."/>
            <person name="Lucas S."/>
            <person name="Glavina del Rio T."/>
            <person name="Nolan M."/>
            <person name="Chen F."/>
            <person name="Tice H."/>
            <person name="Pitluck S."/>
            <person name="Cheng J.F."/>
            <person name="Chertkov O."/>
            <person name="Brettin T."/>
            <person name="Han C."/>
            <person name="Detter J.C."/>
            <person name="Kuske C."/>
            <person name="Bruce D."/>
            <person name="Goodwin L."/>
            <person name="Ovchinikova G."/>
            <person name="Pati A."/>
            <person name="Mikhailova N."/>
            <person name="Chen A."/>
            <person name="Palaniappan K."/>
            <person name="Land M."/>
            <person name="Hauser L."/>
            <person name="Chang Y.J."/>
            <person name="Jeffries C.D."/>
            <person name="Chain P."/>
            <person name="Rohde M."/>
            <person name="Goker M."/>
            <person name="Bristow J."/>
            <person name="Eisen J.A."/>
            <person name="Markowitz V."/>
            <person name="Hugenholtz P."/>
            <person name="Kyrpides N.C."/>
            <person name="Klenk H.P."/>
            <person name="Lapidus A."/>
        </authorList>
    </citation>
    <scope>NUCLEOTIDE SEQUENCE [LARGE SCALE GENOMIC DNA]</scope>
    <source>
        <strain evidence="8">ATCC 27377 / DSM 6068 / ICPB 4128</strain>
    </source>
</reference>
<organism evidence="7 8">
    <name type="scientific">Pirellula staleyi (strain ATCC 27377 / DSM 6068 / ICPB 4128)</name>
    <name type="common">Pirella staleyi</name>
    <dbReference type="NCBI Taxonomy" id="530564"/>
    <lineage>
        <taxon>Bacteria</taxon>
        <taxon>Pseudomonadati</taxon>
        <taxon>Planctomycetota</taxon>
        <taxon>Planctomycetia</taxon>
        <taxon>Pirellulales</taxon>
        <taxon>Pirellulaceae</taxon>
        <taxon>Pirellula</taxon>
    </lineage>
</organism>
<evidence type="ECO:0000256" key="1">
    <source>
        <dbReference type="ARBA" id="ARBA00005189"/>
    </source>
</evidence>
<keyword evidence="3 7" id="KW-0012">Acyltransferase</keyword>
<feature type="domain" description="Phospholipid/glycerol acyltransferase" evidence="6">
    <location>
        <begin position="68"/>
        <end position="181"/>
    </location>
</feature>
<evidence type="ECO:0000259" key="6">
    <source>
        <dbReference type="SMART" id="SM00563"/>
    </source>
</evidence>
<dbReference type="PANTHER" id="PTHR10434">
    <property type="entry name" value="1-ACYL-SN-GLYCEROL-3-PHOSPHATE ACYLTRANSFERASE"/>
    <property type="match status" value="1"/>
</dbReference>